<reference evidence="2 3" key="1">
    <citation type="submission" date="2016-10" db="EMBL/GenBank/DDBJ databases">
        <authorList>
            <person name="de Groot N.N."/>
        </authorList>
    </citation>
    <scope>NUCLEOTIDE SEQUENCE [LARGE SCALE GENOMIC DNA]</scope>
    <source>
        <strain evidence="2 3">DSM 46701</strain>
    </source>
</reference>
<dbReference type="InterPro" id="IPR013022">
    <property type="entry name" value="Xyl_isomerase-like_TIM-brl"/>
</dbReference>
<dbReference type="PANTHER" id="PTHR12110:SF41">
    <property type="entry name" value="INOSOSE DEHYDRATASE"/>
    <property type="match status" value="1"/>
</dbReference>
<dbReference type="AlphaFoldDB" id="A0A1H8FEU8"/>
<evidence type="ECO:0000259" key="1">
    <source>
        <dbReference type="Pfam" id="PF01261"/>
    </source>
</evidence>
<organism evidence="2 3">
    <name type="scientific">Lihuaxuella thermophila</name>
    <dbReference type="NCBI Taxonomy" id="1173111"/>
    <lineage>
        <taxon>Bacteria</taxon>
        <taxon>Bacillati</taxon>
        <taxon>Bacillota</taxon>
        <taxon>Bacilli</taxon>
        <taxon>Bacillales</taxon>
        <taxon>Thermoactinomycetaceae</taxon>
        <taxon>Lihuaxuella</taxon>
    </lineage>
</organism>
<accession>A0A1H8FEU8</accession>
<keyword evidence="3" id="KW-1185">Reference proteome</keyword>
<gene>
    <name evidence="2" type="ORF">SAMN05444955_108159</name>
</gene>
<dbReference type="InterPro" id="IPR050312">
    <property type="entry name" value="IolE/XylAMocC-like"/>
</dbReference>
<dbReference type="Gene3D" id="3.20.20.150">
    <property type="entry name" value="Divalent-metal-dependent TIM barrel enzymes"/>
    <property type="match status" value="1"/>
</dbReference>
<dbReference type="EMBL" id="FOCQ01000008">
    <property type="protein sequence ID" value="SEN30135.1"/>
    <property type="molecule type" value="Genomic_DNA"/>
</dbReference>
<name>A0A1H8FEU8_9BACL</name>
<sequence length="279" mass="30876">MTIRISCHLITWGEDLLKGLAEASGLGYRACETFTHIALQYENNVAAFKELLQQHNLVLSALYGGGRFSDKSKRQEVIDYNTRVARFLQACGSDRIVFGPGGPRPEGGMTPDLLKTAAETINEAAKRCFDLGVKACVHPHLWTEIQDEHEVDAIMELTDPDYVFFCPDPAHLAKAGMDPVEVMRRYKDRIAYLHLKDVTLDDGDADSVSVSSGTEALPIFCELGLGTVNLPGIVDLLKEINYDGWMTVEIDQSTSTPLNSLTICRDYVEQKLGIPIRGQ</sequence>
<dbReference type="SUPFAM" id="SSF51658">
    <property type="entry name" value="Xylose isomerase-like"/>
    <property type="match status" value="1"/>
</dbReference>
<feature type="domain" description="Xylose isomerase-like TIM barrel" evidence="1">
    <location>
        <begin position="21"/>
        <end position="252"/>
    </location>
</feature>
<protein>
    <submittedName>
        <fullName evidence="2">Inosose dehydratase</fullName>
    </submittedName>
</protein>
<proteinExistence type="predicted"/>
<dbReference type="InterPro" id="IPR036237">
    <property type="entry name" value="Xyl_isomerase-like_sf"/>
</dbReference>
<dbReference type="Proteomes" id="UP000199695">
    <property type="component" value="Unassembled WGS sequence"/>
</dbReference>
<dbReference type="STRING" id="1173111.SAMN05444955_108159"/>
<evidence type="ECO:0000313" key="2">
    <source>
        <dbReference type="EMBL" id="SEN30135.1"/>
    </source>
</evidence>
<dbReference type="RefSeq" id="WP_089968719.1">
    <property type="nucleotide sequence ID" value="NZ_FOCQ01000008.1"/>
</dbReference>
<dbReference type="OrthoDB" id="9779184at2"/>
<dbReference type="PANTHER" id="PTHR12110">
    <property type="entry name" value="HYDROXYPYRUVATE ISOMERASE"/>
    <property type="match status" value="1"/>
</dbReference>
<dbReference type="Pfam" id="PF01261">
    <property type="entry name" value="AP_endonuc_2"/>
    <property type="match status" value="1"/>
</dbReference>
<evidence type="ECO:0000313" key="3">
    <source>
        <dbReference type="Proteomes" id="UP000199695"/>
    </source>
</evidence>